<proteinExistence type="predicted"/>
<dbReference type="PROSITE" id="PS51118">
    <property type="entry name" value="HTH_HXLR"/>
    <property type="match status" value="1"/>
</dbReference>
<evidence type="ECO:0000256" key="2">
    <source>
        <dbReference type="ARBA" id="ARBA00023125"/>
    </source>
</evidence>
<organism evidence="5 6">
    <name type="scientific">Streptococcus ferus</name>
    <dbReference type="NCBI Taxonomy" id="1345"/>
    <lineage>
        <taxon>Bacteria</taxon>
        <taxon>Bacillati</taxon>
        <taxon>Bacillota</taxon>
        <taxon>Bacilli</taxon>
        <taxon>Lactobacillales</taxon>
        <taxon>Streptococcaceae</taxon>
        <taxon>Streptococcus</taxon>
    </lineage>
</organism>
<evidence type="ECO:0000259" key="4">
    <source>
        <dbReference type="PROSITE" id="PS51118"/>
    </source>
</evidence>
<dbReference type="PANTHER" id="PTHR33204">
    <property type="entry name" value="TRANSCRIPTIONAL REGULATOR, MARR FAMILY"/>
    <property type="match status" value="1"/>
</dbReference>
<name>A0A2X3W9S1_9STRE</name>
<evidence type="ECO:0000256" key="3">
    <source>
        <dbReference type="ARBA" id="ARBA00023163"/>
    </source>
</evidence>
<dbReference type="InterPro" id="IPR002577">
    <property type="entry name" value="HTH_HxlR"/>
</dbReference>
<keyword evidence="6" id="KW-1185">Reference proteome</keyword>
<accession>A0A2X3W9S1</accession>
<evidence type="ECO:0000256" key="1">
    <source>
        <dbReference type="ARBA" id="ARBA00023015"/>
    </source>
</evidence>
<dbReference type="RefSeq" id="WP_018030632.1">
    <property type="nucleotide sequence ID" value="NZ_LS483343.1"/>
</dbReference>
<sequence length="104" mass="12186">MQTKPNWNCGLTRLMDALSGKWTLQIFWNISKNEPIRFNQLQREVTGITKTMLVRSLDDLTQNGLIAREDFQTWPLHTQYTLTDKGHSLLTLLLNINEWGRENL</sequence>
<dbReference type="STRING" id="1123303.GCA_000372425_01310"/>
<keyword evidence="3" id="KW-0804">Transcription</keyword>
<gene>
    <name evidence="5" type="primary">hxlR</name>
    <name evidence="5" type="ORF">NCTC12278_01694</name>
</gene>
<keyword evidence="2" id="KW-0238">DNA-binding</keyword>
<dbReference type="Proteomes" id="UP000249495">
    <property type="component" value="Chromosome 1"/>
</dbReference>
<dbReference type="EMBL" id="LS483343">
    <property type="protein sequence ID" value="SQF41096.1"/>
    <property type="molecule type" value="Genomic_DNA"/>
</dbReference>
<dbReference type="InterPro" id="IPR036390">
    <property type="entry name" value="WH_DNA-bd_sf"/>
</dbReference>
<dbReference type="InterPro" id="IPR036388">
    <property type="entry name" value="WH-like_DNA-bd_sf"/>
</dbReference>
<feature type="domain" description="HTH hxlR-type" evidence="4">
    <location>
        <begin position="9"/>
        <end position="104"/>
    </location>
</feature>
<protein>
    <submittedName>
        <fullName evidence="5">HTH-type transcriptional activator hxlR</fullName>
    </submittedName>
</protein>
<evidence type="ECO:0000313" key="6">
    <source>
        <dbReference type="Proteomes" id="UP000249495"/>
    </source>
</evidence>
<dbReference type="OrthoDB" id="9791143at2"/>
<dbReference type="PANTHER" id="PTHR33204:SF29">
    <property type="entry name" value="TRANSCRIPTIONAL REGULATOR"/>
    <property type="match status" value="1"/>
</dbReference>
<dbReference type="AlphaFoldDB" id="A0A2X3W9S1"/>
<dbReference type="Pfam" id="PF01638">
    <property type="entry name" value="HxlR"/>
    <property type="match status" value="1"/>
</dbReference>
<keyword evidence="1" id="KW-0805">Transcription regulation</keyword>
<dbReference type="Gene3D" id="1.10.10.10">
    <property type="entry name" value="Winged helix-like DNA-binding domain superfamily/Winged helix DNA-binding domain"/>
    <property type="match status" value="1"/>
</dbReference>
<dbReference type="GO" id="GO:0003677">
    <property type="term" value="F:DNA binding"/>
    <property type="evidence" value="ECO:0007669"/>
    <property type="project" value="UniProtKB-KW"/>
</dbReference>
<dbReference type="KEGG" id="sfer:NCTC12278_01694"/>
<evidence type="ECO:0000313" key="5">
    <source>
        <dbReference type="EMBL" id="SQF41096.1"/>
    </source>
</evidence>
<reference evidence="5 6" key="1">
    <citation type="submission" date="2018-06" db="EMBL/GenBank/DDBJ databases">
        <authorList>
            <consortium name="Pathogen Informatics"/>
            <person name="Doyle S."/>
        </authorList>
    </citation>
    <scope>NUCLEOTIDE SEQUENCE [LARGE SCALE GENOMIC DNA]</scope>
    <source>
        <strain evidence="5 6">NCTC12278</strain>
    </source>
</reference>
<dbReference type="SUPFAM" id="SSF46785">
    <property type="entry name" value="Winged helix' DNA-binding domain"/>
    <property type="match status" value="1"/>
</dbReference>